<organism evidence="1 2">
    <name type="scientific">Trema orientale</name>
    <name type="common">Charcoal tree</name>
    <name type="synonym">Celtis orientalis</name>
    <dbReference type="NCBI Taxonomy" id="63057"/>
    <lineage>
        <taxon>Eukaryota</taxon>
        <taxon>Viridiplantae</taxon>
        <taxon>Streptophyta</taxon>
        <taxon>Embryophyta</taxon>
        <taxon>Tracheophyta</taxon>
        <taxon>Spermatophyta</taxon>
        <taxon>Magnoliopsida</taxon>
        <taxon>eudicotyledons</taxon>
        <taxon>Gunneridae</taxon>
        <taxon>Pentapetalae</taxon>
        <taxon>rosids</taxon>
        <taxon>fabids</taxon>
        <taxon>Rosales</taxon>
        <taxon>Cannabaceae</taxon>
        <taxon>Trema</taxon>
    </lineage>
</organism>
<dbReference type="EMBL" id="JXTC01000124">
    <property type="protein sequence ID" value="PON86924.1"/>
    <property type="molecule type" value="Genomic_DNA"/>
</dbReference>
<protein>
    <submittedName>
        <fullName evidence="1">Uncharacterized protein</fullName>
    </submittedName>
</protein>
<name>A0A2P5EMZ2_TREOI</name>
<sequence>MGIKLQPEHCTLKKNYNEGYNNNKGNVSKWFPTSLAHVCIHEWLSLDENCEKEKGEYWNKMIISPGLTSSRKFNIKPKQTILSQL</sequence>
<dbReference type="InParanoid" id="A0A2P5EMZ2"/>
<dbReference type="Proteomes" id="UP000237000">
    <property type="component" value="Unassembled WGS sequence"/>
</dbReference>
<keyword evidence="2" id="KW-1185">Reference proteome</keyword>
<dbReference type="OrthoDB" id="19653at2759"/>
<dbReference type="AlphaFoldDB" id="A0A2P5EMZ2"/>
<evidence type="ECO:0000313" key="1">
    <source>
        <dbReference type="EMBL" id="PON86924.1"/>
    </source>
</evidence>
<proteinExistence type="predicted"/>
<comment type="caution">
    <text evidence="1">The sequence shown here is derived from an EMBL/GenBank/DDBJ whole genome shotgun (WGS) entry which is preliminary data.</text>
</comment>
<reference evidence="2" key="1">
    <citation type="submission" date="2016-06" db="EMBL/GenBank/DDBJ databases">
        <title>Parallel loss of symbiosis genes in relatives of nitrogen-fixing non-legume Parasponia.</title>
        <authorList>
            <person name="Van Velzen R."/>
            <person name="Holmer R."/>
            <person name="Bu F."/>
            <person name="Rutten L."/>
            <person name="Van Zeijl A."/>
            <person name="Liu W."/>
            <person name="Santuari L."/>
            <person name="Cao Q."/>
            <person name="Sharma T."/>
            <person name="Shen D."/>
            <person name="Roswanjaya Y."/>
            <person name="Wardhani T."/>
            <person name="Kalhor M.S."/>
            <person name="Jansen J."/>
            <person name="Van den Hoogen J."/>
            <person name="Gungor B."/>
            <person name="Hartog M."/>
            <person name="Hontelez J."/>
            <person name="Verver J."/>
            <person name="Yang W.-C."/>
            <person name="Schijlen E."/>
            <person name="Repin R."/>
            <person name="Schilthuizen M."/>
            <person name="Schranz E."/>
            <person name="Heidstra R."/>
            <person name="Miyata K."/>
            <person name="Fedorova E."/>
            <person name="Kohlen W."/>
            <person name="Bisseling T."/>
            <person name="Smit S."/>
            <person name="Geurts R."/>
        </authorList>
    </citation>
    <scope>NUCLEOTIDE SEQUENCE [LARGE SCALE GENOMIC DNA]</scope>
    <source>
        <strain evidence="2">cv. RG33-2</strain>
    </source>
</reference>
<gene>
    <name evidence="1" type="ORF">TorRG33x02_173080</name>
</gene>
<evidence type="ECO:0000313" key="2">
    <source>
        <dbReference type="Proteomes" id="UP000237000"/>
    </source>
</evidence>
<accession>A0A2P5EMZ2</accession>